<comment type="caution">
    <text evidence="2">The sequence shown here is derived from an EMBL/GenBank/DDBJ whole genome shotgun (WGS) entry which is preliminary data.</text>
</comment>
<dbReference type="EMBL" id="JACNMF010000001">
    <property type="protein sequence ID" value="MBC3757436.1"/>
    <property type="molecule type" value="Genomic_DNA"/>
</dbReference>
<gene>
    <name evidence="2" type="ORF">H7U19_03400</name>
</gene>
<evidence type="ECO:0000313" key="3">
    <source>
        <dbReference type="Proteomes" id="UP000656244"/>
    </source>
</evidence>
<protein>
    <submittedName>
        <fullName evidence="2">Uncharacterized protein</fullName>
    </submittedName>
</protein>
<evidence type="ECO:0000313" key="2">
    <source>
        <dbReference type="EMBL" id="MBC3757436.1"/>
    </source>
</evidence>
<evidence type="ECO:0000256" key="1">
    <source>
        <dbReference type="SAM" id="Phobius"/>
    </source>
</evidence>
<name>A0A923HAK2_9FLAO</name>
<sequence>MICWNISDYYGGMIIHFLQYWYIVLPILILYIISLIRTLILVVCRGLKTTKFLIISHSIFLIFLIVISLIESDTFKSERVMTAILKDDLFHYTLILREDGTCENNVNGFLGFKEQFSGTYKIDGDTIIFTQKPYDNNFIPDTLLLDKKQNAIFINRDKEGKFNTEKEWLNHFKIR</sequence>
<dbReference type="AlphaFoldDB" id="A0A923HAK2"/>
<keyword evidence="1" id="KW-1133">Transmembrane helix</keyword>
<accession>A0A923HAK2</accession>
<proteinExistence type="predicted"/>
<keyword evidence="1" id="KW-0812">Transmembrane</keyword>
<keyword evidence="3" id="KW-1185">Reference proteome</keyword>
<organism evidence="2 3">
    <name type="scientific">Hyunsoonleella aquatilis</name>
    <dbReference type="NCBI Taxonomy" id="2762758"/>
    <lineage>
        <taxon>Bacteria</taxon>
        <taxon>Pseudomonadati</taxon>
        <taxon>Bacteroidota</taxon>
        <taxon>Flavobacteriia</taxon>
        <taxon>Flavobacteriales</taxon>
        <taxon>Flavobacteriaceae</taxon>
    </lineage>
</organism>
<feature type="transmembrane region" description="Helical" evidence="1">
    <location>
        <begin position="52"/>
        <end position="70"/>
    </location>
</feature>
<keyword evidence="1" id="KW-0472">Membrane</keyword>
<dbReference type="Proteomes" id="UP000656244">
    <property type="component" value="Unassembled WGS sequence"/>
</dbReference>
<feature type="transmembrane region" description="Helical" evidence="1">
    <location>
        <begin position="20"/>
        <end position="40"/>
    </location>
</feature>
<reference evidence="2" key="1">
    <citation type="submission" date="2020-08" db="EMBL/GenBank/DDBJ databases">
        <title>Hyunsoonleella sp. strain SJ7 genome sequencing and assembly.</title>
        <authorList>
            <person name="Kim I."/>
        </authorList>
    </citation>
    <scope>NUCLEOTIDE SEQUENCE</scope>
    <source>
        <strain evidence="2">SJ7</strain>
    </source>
</reference>